<reference evidence="1 2" key="1">
    <citation type="journal article" date="2015" name="Nature">
        <title>rRNA introns, odd ribosomes, and small enigmatic genomes across a large radiation of phyla.</title>
        <authorList>
            <person name="Brown C.T."/>
            <person name="Hug L.A."/>
            <person name="Thomas B.C."/>
            <person name="Sharon I."/>
            <person name="Castelle C.J."/>
            <person name="Singh A."/>
            <person name="Wilkins M.J."/>
            <person name="Williams K.H."/>
            <person name="Banfield J.F."/>
        </authorList>
    </citation>
    <scope>NUCLEOTIDE SEQUENCE [LARGE SCALE GENOMIC DNA]</scope>
</reference>
<sequence length="452" mass="51339">MIFTLPYIFSSKKTGYKSNAATNSQSISPTPTSPLTANPKAVMEYWVNHLKDNSSASKYFTPGIYYSDLNEFTMLNTHIFTQRRVPNFYGRQQDYEFLVEIDDLRHYQHSDSLLCSLGNGDFDNPFSFLIFYATRQTDNSFYGNQPNTKLTLYRNRYSGEVEGFLSSWASINDVYIIEPYRITFISTSSFLKGFQLALEKSKIPLTNDRGYIKGCGDYRIKKGLSVFPKGQWWYFAEGALEDAKAKAQGLTYQPKSTRPTLSPMKKLFKDNFEKALARQFPEFKIGPNKIDKDTLSEGLMPFSIQKLNYYIDGGCDSDKTKKGNFSLMYLIEQSMAKMVNPPIYQDSKIEGNHKAVAARSFVNFITSSCTKNNYGNSPAQHVGSTPICIGTCYTQGNLMPNNSLFVEFWPIEDQSEFSSYNGKCNLINKSVKFLIQVDETACSVKSKPALFK</sequence>
<dbReference type="AlphaFoldDB" id="A0A0G0CWQ7"/>
<name>A0A0G0CWQ7_9BACT</name>
<evidence type="ECO:0000313" key="2">
    <source>
        <dbReference type="Proteomes" id="UP000034536"/>
    </source>
</evidence>
<evidence type="ECO:0000313" key="1">
    <source>
        <dbReference type="EMBL" id="KKP86304.1"/>
    </source>
</evidence>
<organism evidence="1 2">
    <name type="scientific">Candidatus Roizmanbacteria bacterium GW2011_GWA2_35_8</name>
    <dbReference type="NCBI Taxonomy" id="1618479"/>
    <lineage>
        <taxon>Bacteria</taxon>
        <taxon>Candidatus Roizmaniibacteriota</taxon>
    </lineage>
</organism>
<comment type="caution">
    <text evidence="1">The sequence shown here is derived from an EMBL/GenBank/DDBJ whole genome shotgun (WGS) entry which is preliminary data.</text>
</comment>
<accession>A0A0G0CWQ7</accession>
<gene>
    <name evidence="1" type="ORF">UR89_C0026G0002</name>
</gene>
<protein>
    <submittedName>
        <fullName evidence="1">Uncharacterized protein</fullName>
    </submittedName>
</protein>
<proteinExistence type="predicted"/>
<dbReference type="EMBL" id="LBQX01000026">
    <property type="protein sequence ID" value="KKP86304.1"/>
    <property type="molecule type" value="Genomic_DNA"/>
</dbReference>
<dbReference type="Proteomes" id="UP000034536">
    <property type="component" value="Unassembled WGS sequence"/>
</dbReference>